<dbReference type="AlphaFoldDB" id="T1GPD2"/>
<organism evidence="1 2">
    <name type="scientific">Megaselia scalaris</name>
    <name type="common">Humpbacked fly</name>
    <name type="synonym">Phora scalaris</name>
    <dbReference type="NCBI Taxonomy" id="36166"/>
    <lineage>
        <taxon>Eukaryota</taxon>
        <taxon>Metazoa</taxon>
        <taxon>Ecdysozoa</taxon>
        <taxon>Arthropoda</taxon>
        <taxon>Hexapoda</taxon>
        <taxon>Insecta</taxon>
        <taxon>Pterygota</taxon>
        <taxon>Neoptera</taxon>
        <taxon>Endopterygota</taxon>
        <taxon>Diptera</taxon>
        <taxon>Brachycera</taxon>
        <taxon>Muscomorpha</taxon>
        <taxon>Platypezoidea</taxon>
        <taxon>Phoridae</taxon>
        <taxon>Megaseliini</taxon>
        <taxon>Megaselia</taxon>
    </lineage>
</organism>
<dbReference type="EnsemblMetazoa" id="MESCA005458-RA">
    <property type="protein sequence ID" value="MESCA005458-PA"/>
    <property type="gene ID" value="MESCA005458"/>
</dbReference>
<proteinExistence type="predicted"/>
<sequence>MYMMCLVIGCSRLYIAPAMISIRVCRETFSCRDILFRYLHTSSPLQTSSSKFSNNTWKLIQLVQFMVLFYTHPPHQGWALSVIQTNHGLDDGLLAADDKDEDVFIKELKSEFKIVSKDADYFLGISVLNK</sequence>
<accession>T1GPD2</accession>
<name>T1GPD2_MEGSC</name>
<protein>
    <submittedName>
        <fullName evidence="1">Uncharacterized protein</fullName>
    </submittedName>
</protein>
<reference evidence="1" key="2">
    <citation type="submission" date="2015-06" db="UniProtKB">
        <authorList>
            <consortium name="EnsemblMetazoa"/>
        </authorList>
    </citation>
    <scope>IDENTIFICATION</scope>
</reference>
<evidence type="ECO:0000313" key="2">
    <source>
        <dbReference type="Proteomes" id="UP000015102"/>
    </source>
</evidence>
<evidence type="ECO:0000313" key="1">
    <source>
        <dbReference type="EnsemblMetazoa" id="MESCA005458-PA"/>
    </source>
</evidence>
<dbReference type="HOGENOM" id="CLU_1940522_0_0_1"/>
<dbReference type="Proteomes" id="UP000015102">
    <property type="component" value="Unassembled WGS sequence"/>
</dbReference>
<reference evidence="2" key="1">
    <citation type="submission" date="2013-02" db="EMBL/GenBank/DDBJ databases">
        <authorList>
            <person name="Hughes D."/>
        </authorList>
    </citation>
    <scope>NUCLEOTIDE SEQUENCE</scope>
    <source>
        <strain>Durham</strain>
        <strain evidence="2">NC isolate 2 -- Noor lab</strain>
    </source>
</reference>
<keyword evidence="2" id="KW-1185">Reference proteome</keyword>
<dbReference type="EMBL" id="CAQQ02187930">
    <property type="status" value="NOT_ANNOTATED_CDS"/>
    <property type="molecule type" value="Genomic_DNA"/>
</dbReference>
<dbReference type="EMBL" id="CAQQ02187931">
    <property type="status" value="NOT_ANNOTATED_CDS"/>
    <property type="molecule type" value="Genomic_DNA"/>
</dbReference>